<evidence type="ECO:0000259" key="3">
    <source>
        <dbReference type="Pfam" id="PF00931"/>
    </source>
</evidence>
<dbReference type="RefSeq" id="XP_002849051.1">
    <property type="nucleotide sequence ID" value="XM_002849005.1"/>
</dbReference>
<accession>C5FIS5</accession>
<name>C5FIS5_ARTOC</name>
<dbReference type="InterPro" id="IPR019734">
    <property type="entry name" value="TPR_rpt"/>
</dbReference>
<dbReference type="SUPFAM" id="SSF48452">
    <property type="entry name" value="TPR-like"/>
    <property type="match status" value="2"/>
</dbReference>
<proteinExistence type="predicted"/>
<evidence type="ECO:0000259" key="5">
    <source>
        <dbReference type="Pfam" id="PF25000"/>
    </source>
</evidence>
<evidence type="ECO:0000259" key="4">
    <source>
        <dbReference type="Pfam" id="PF14479"/>
    </source>
</evidence>
<feature type="region of interest" description="Disordered" evidence="1">
    <location>
        <begin position="577"/>
        <end position="605"/>
    </location>
</feature>
<evidence type="ECO:0000256" key="1">
    <source>
        <dbReference type="SAM" id="MobiDB-lite"/>
    </source>
</evidence>
<feature type="chain" id="PRO_5005668309" evidence="2">
    <location>
        <begin position="25"/>
        <end position="1052"/>
    </location>
</feature>
<keyword evidence="2" id="KW-0732">Signal</keyword>
<dbReference type="HOGENOM" id="CLU_000288_125_8_1"/>
<feature type="domain" description="DUF7779" evidence="5">
    <location>
        <begin position="546"/>
        <end position="644"/>
    </location>
</feature>
<gene>
    <name evidence="6" type="ORF">MCYG_01985</name>
</gene>
<organism evidence="6 7">
    <name type="scientific">Arthroderma otae (strain ATCC MYA-4605 / CBS 113480)</name>
    <name type="common">Microsporum canis</name>
    <dbReference type="NCBI Taxonomy" id="554155"/>
    <lineage>
        <taxon>Eukaryota</taxon>
        <taxon>Fungi</taxon>
        <taxon>Dikarya</taxon>
        <taxon>Ascomycota</taxon>
        <taxon>Pezizomycotina</taxon>
        <taxon>Eurotiomycetes</taxon>
        <taxon>Eurotiomycetidae</taxon>
        <taxon>Onygenales</taxon>
        <taxon>Arthrodermataceae</taxon>
        <taxon>Microsporum</taxon>
    </lineage>
</organism>
<dbReference type="Gene3D" id="1.25.40.10">
    <property type="entry name" value="Tetratricopeptide repeat domain"/>
    <property type="match status" value="2"/>
</dbReference>
<dbReference type="InterPro" id="IPR053137">
    <property type="entry name" value="NLR-like"/>
</dbReference>
<keyword evidence="7" id="KW-1185">Reference proteome</keyword>
<dbReference type="InterPro" id="IPR029498">
    <property type="entry name" value="HeLo_dom"/>
</dbReference>
<dbReference type="PANTHER" id="PTHR46082:SF6">
    <property type="entry name" value="AAA+ ATPASE DOMAIN-CONTAINING PROTEIN-RELATED"/>
    <property type="match status" value="1"/>
</dbReference>
<dbReference type="InterPro" id="IPR011990">
    <property type="entry name" value="TPR-like_helical_dom_sf"/>
</dbReference>
<feature type="signal peptide" evidence="2">
    <location>
        <begin position="1"/>
        <end position="24"/>
    </location>
</feature>
<dbReference type="Pfam" id="PF00931">
    <property type="entry name" value="NB-ARC"/>
    <property type="match status" value="1"/>
</dbReference>
<dbReference type="VEuPathDB" id="FungiDB:MCYG_01985"/>
<dbReference type="Pfam" id="PF25000">
    <property type="entry name" value="DUF7779"/>
    <property type="match status" value="1"/>
</dbReference>
<sequence>MAEAVGLAVGLVSLAALFNNAVECFDYIQLGRHFGKDFQTCQLRLDSAKLRLSRWGASLGLNRGGSQGDIVLSPQEMAQAQALMGQILELFTDAEGISNKFKSQARTDAAAGRIATINTSYFAVFDPTTDLDPAARELHDKLRLLAIDRQKQTGLRQKAKWALYEKKNFSRLLEDITALVDALVELVPASHSPQEELCRSEVAILARDETSLSLLKHTAAQQDRLLEAVTAGIANNNVTATFSTPVSGGFQVGCNTGFIQTYIHQPAELPEPLSRPGSTIPFLRDRDFVVREEILNQIGDRATPGFWAALVGLGGVGKSQLAIEHGYRIRDKSPETWVFWVYASNSARFEESYREIADRAKIPGRAQSDNILKLVYDWLCSQSGKWFIILDNADNTDFLRKESHGNGLIKYIPREQNGSVLITSRSREAALQLVDNSDIITVEPMDKAHSIALLRIKLGSMDVDNESLARLVAALEFMPLAIVQAAAYISQRAQRLSVEKYLEKFHKSDSRKTNLLSHEGGRVRRDHDAKNSIITTWRISFDHIKEKRPSAADLLSYMSFFDRQGIPESMLHHYRDDMEQDKSSSQDYEDGNDNVRSQSELSEDDDFENDLQTLKDYSFISVSTDPSVFEMHRLVQLATRTWLDVHGLLETWKQQFIRQLSTKLCDDSEPNCSKCQILFPHAKLAMDLEPENKDFIPQWAGILSYAVFYAVSKGNVTDAESLSAKSIAVCKREFGEVHKLTMDSKYLLTMSYYAAGKWAEAAELGEEALEERKQLSDVENHDTLVSLGILALIYTKLGRLAEAEEMDVRVLEISKKILGIEHQDTLAAIDNLAIIYSAQEKWEKAYELAAEVVEVEKRMLGLEHLATLFSMEILAEICRKLNMLEVAVELGEQVVEVSSRNLGAENIRTLTAMLSLSAAYREQGRLEEAEELAVKVMELKLKVRGIEHPNTWVSMAHVARIYGEQGRWNEGEALNLQVLEFRKRVLGTSHRDTLRTMNNLACIWDALGKRTDAINLMSDCVQLQIKHLGPEHQRTLRSSEALARWKSHIPDS</sequence>
<dbReference type="Pfam" id="PF14479">
    <property type="entry name" value="HeLo"/>
    <property type="match status" value="1"/>
</dbReference>
<dbReference type="SMART" id="SM00028">
    <property type="entry name" value="TPR"/>
    <property type="match status" value="5"/>
</dbReference>
<dbReference type="AlphaFoldDB" id="C5FIS5"/>
<dbReference type="EMBL" id="DS995702">
    <property type="protein sequence ID" value="EEQ29166.1"/>
    <property type="molecule type" value="Genomic_DNA"/>
</dbReference>
<dbReference type="Gene3D" id="3.40.50.300">
    <property type="entry name" value="P-loop containing nucleotide triphosphate hydrolases"/>
    <property type="match status" value="1"/>
</dbReference>
<dbReference type="InterPro" id="IPR038305">
    <property type="entry name" value="HeLo_sf"/>
</dbReference>
<dbReference type="STRING" id="554155.C5FIS5"/>
<protein>
    <submittedName>
        <fullName evidence="6">Kinesin light chain</fullName>
    </submittedName>
</protein>
<dbReference type="Proteomes" id="UP000002035">
    <property type="component" value="Unassembled WGS sequence"/>
</dbReference>
<dbReference type="InterPro" id="IPR002182">
    <property type="entry name" value="NB-ARC"/>
</dbReference>
<dbReference type="GO" id="GO:0043531">
    <property type="term" value="F:ADP binding"/>
    <property type="evidence" value="ECO:0007669"/>
    <property type="project" value="InterPro"/>
</dbReference>
<dbReference type="GeneID" id="9229103"/>
<dbReference type="Pfam" id="PF13424">
    <property type="entry name" value="TPR_12"/>
    <property type="match status" value="4"/>
</dbReference>
<dbReference type="InterPro" id="IPR056681">
    <property type="entry name" value="DUF7779"/>
</dbReference>
<dbReference type="OMA" id="IWWITAD"/>
<feature type="domain" description="Prion-inhibition and propagation HeLo" evidence="4">
    <location>
        <begin position="6"/>
        <end position="215"/>
    </location>
</feature>
<evidence type="ECO:0000313" key="6">
    <source>
        <dbReference type="EMBL" id="EEQ29166.1"/>
    </source>
</evidence>
<dbReference type="Gene3D" id="1.20.120.1020">
    <property type="entry name" value="Prion-inhibition and propagation, HeLo domain"/>
    <property type="match status" value="1"/>
</dbReference>
<dbReference type="eggNOG" id="KOG1840">
    <property type="taxonomic scope" value="Eukaryota"/>
</dbReference>
<dbReference type="PANTHER" id="PTHR46082">
    <property type="entry name" value="ATP/GTP-BINDING PROTEIN-RELATED"/>
    <property type="match status" value="1"/>
</dbReference>
<feature type="domain" description="NB-ARC" evidence="3">
    <location>
        <begin position="293"/>
        <end position="460"/>
    </location>
</feature>
<evidence type="ECO:0000313" key="7">
    <source>
        <dbReference type="Proteomes" id="UP000002035"/>
    </source>
</evidence>
<dbReference type="OrthoDB" id="4196780at2759"/>
<dbReference type="InterPro" id="IPR027417">
    <property type="entry name" value="P-loop_NTPase"/>
</dbReference>
<evidence type="ECO:0000256" key="2">
    <source>
        <dbReference type="SAM" id="SignalP"/>
    </source>
</evidence>
<reference evidence="7" key="1">
    <citation type="journal article" date="2012" name="MBio">
        <title>Comparative genome analysis of Trichophyton rubrum and related dermatophytes reveals candidate genes involved in infection.</title>
        <authorList>
            <person name="Martinez D.A."/>
            <person name="Oliver B.G."/>
            <person name="Graeser Y."/>
            <person name="Goldberg J.M."/>
            <person name="Li W."/>
            <person name="Martinez-Rossi N.M."/>
            <person name="Monod M."/>
            <person name="Shelest E."/>
            <person name="Barton R.C."/>
            <person name="Birch E."/>
            <person name="Brakhage A.A."/>
            <person name="Chen Z."/>
            <person name="Gurr S.J."/>
            <person name="Heiman D."/>
            <person name="Heitman J."/>
            <person name="Kosti I."/>
            <person name="Rossi A."/>
            <person name="Saif S."/>
            <person name="Samalova M."/>
            <person name="Saunders C.W."/>
            <person name="Shea T."/>
            <person name="Summerbell R.C."/>
            <person name="Xu J."/>
            <person name="Young S."/>
            <person name="Zeng Q."/>
            <person name="Birren B.W."/>
            <person name="Cuomo C.A."/>
            <person name="White T.C."/>
        </authorList>
    </citation>
    <scope>NUCLEOTIDE SEQUENCE [LARGE SCALE GENOMIC DNA]</scope>
    <source>
        <strain evidence="7">ATCC MYA-4605 / CBS 113480</strain>
    </source>
</reference>
<dbReference type="SUPFAM" id="SSF52540">
    <property type="entry name" value="P-loop containing nucleoside triphosphate hydrolases"/>
    <property type="match status" value="1"/>
</dbReference>